<organism evidence="2 3">
    <name type="scientific">Photobacterium rosenbergii</name>
    <dbReference type="NCBI Taxonomy" id="294936"/>
    <lineage>
        <taxon>Bacteria</taxon>
        <taxon>Pseudomonadati</taxon>
        <taxon>Pseudomonadota</taxon>
        <taxon>Gammaproteobacteria</taxon>
        <taxon>Vibrionales</taxon>
        <taxon>Vibrionaceae</taxon>
        <taxon>Photobacterium</taxon>
    </lineage>
</organism>
<dbReference type="RefSeq" id="WP_107296737.1">
    <property type="nucleotide sequence ID" value="NZ_PYMB01000001.1"/>
</dbReference>
<accession>A0A2T3NKR6</accession>
<feature type="domain" description="N-acetyltransferase" evidence="1">
    <location>
        <begin position="8"/>
        <end position="139"/>
    </location>
</feature>
<dbReference type="SUPFAM" id="SSF55729">
    <property type="entry name" value="Acyl-CoA N-acyltransferases (Nat)"/>
    <property type="match status" value="1"/>
</dbReference>
<name>A0A2T3NKR6_9GAMM</name>
<dbReference type="InterPro" id="IPR000182">
    <property type="entry name" value="GNAT_dom"/>
</dbReference>
<protein>
    <submittedName>
        <fullName evidence="2">GNAT family N-acetyltransferase</fullName>
    </submittedName>
</protein>
<evidence type="ECO:0000259" key="1">
    <source>
        <dbReference type="PROSITE" id="PS51186"/>
    </source>
</evidence>
<evidence type="ECO:0000313" key="2">
    <source>
        <dbReference type="EMBL" id="PSW16115.1"/>
    </source>
</evidence>
<dbReference type="OrthoDB" id="6871659at2"/>
<gene>
    <name evidence="2" type="ORF">C9J01_03675</name>
</gene>
<keyword evidence="2" id="KW-0808">Transferase</keyword>
<dbReference type="Pfam" id="PF00583">
    <property type="entry name" value="Acetyltransf_1"/>
    <property type="match status" value="1"/>
</dbReference>
<dbReference type="Proteomes" id="UP000241346">
    <property type="component" value="Unassembled WGS sequence"/>
</dbReference>
<dbReference type="AlphaFoldDB" id="A0A2T3NKR6"/>
<evidence type="ECO:0000313" key="3">
    <source>
        <dbReference type="Proteomes" id="UP000241346"/>
    </source>
</evidence>
<dbReference type="GO" id="GO:0016747">
    <property type="term" value="F:acyltransferase activity, transferring groups other than amino-acyl groups"/>
    <property type="evidence" value="ECO:0007669"/>
    <property type="project" value="InterPro"/>
</dbReference>
<comment type="caution">
    <text evidence="2">The sequence shown here is derived from an EMBL/GenBank/DDBJ whole genome shotgun (WGS) entry which is preliminary data.</text>
</comment>
<reference evidence="2 3" key="1">
    <citation type="submission" date="2018-03" db="EMBL/GenBank/DDBJ databases">
        <title>Whole genome sequencing of Histamine producing bacteria.</title>
        <authorList>
            <person name="Butler K."/>
        </authorList>
    </citation>
    <scope>NUCLEOTIDE SEQUENCE [LARGE SCALE GENOMIC DNA]</scope>
    <source>
        <strain evidence="2 3">DSM 19138</strain>
    </source>
</reference>
<dbReference type="CDD" id="cd04301">
    <property type="entry name" value="NAT_SF"/>
    <property type="match status" value="1"/>
</dbReference>
<sequence length="139" mass="15853">MISYQPSTNLSQSAEMTYQNMCPYYEQLSVSWEPSKILEQVQGLDNWDILYEGEVIGAIRMSFDSEGGYLRDLQISGAFQNKGLGAKALDEAMRLTKQAGAKKLRLRVFKISPAFHLYERCGFSVVSDDEKFIYMEKLV</sequence>
<dbReference type="EMBL" id="PYMB01000001">
    <property type="protein sequence ID" value="PSW16115.1"/>
    <property type="molecule type" value="Genomic_DNA"/>
</dbReference>
<dbReference type="PROSITE" id="PS51186">
    <property type="entry name" value="GNAT"/>
    <property type="match status" value="1"/>
</dbReference>
<dbReference type="InterPro" id="IPR016181">
    <property type="entry name" value="Acyl_CoA_acyltransferase"/>
</dbReference>
<dbReference type="Gene3D" id="3.40.630.30">
    <property type="match status" value="1"/>
</dbReference>
<proteinExistence type="predicted"/>